<dbReference type="RefSeq" id="WP_210666812.1">
    <property type="nucleotide sequence ID" value="NZ_JAGFBV010000018.1"/>
</dbReference>
<reference evidence="3 4" key="1">
    <citation type="submission" date="2021-03" db="EMBL/GenBank/DDBJ databases">
        <title>Flavobacterium Flabelliformis Sp. Nov. And Flavobacterium Geliluteum Sp. Nov., Two Novel Multidrug Resistant Psychrophilic Species Isolated From Antarctica.</title>
        <authorList>
            <person name="Kralova S."/>
            <person name="Busse H.J."/>
            <person name="Bezdicek M."/>
            <person name="Nykrynova M."/>
            <person name="Kroupova E."/>
            <person name="Krsek D."/>
            <person name="Sedlacek I."/>
        </authorList>
    </citation>
    <scope>NUCLEOTIDE SEQUENCE [LARGE SCALE GENOMIC DNA]</scope>
    <source>
        <strain evidence="3 4">P7388</strain>
    </source>
</reference>
<dbReference type="InterPro" id="IPR007372">
    <property type="entry name" value="Lipid/polyisoprenoid-bd_YceI"/>
</dbReference>
<feature type="domain" description="Lipid/polyisoprenoid-binding YceI-like" evidence="2">
    <location>
        <begin position="21"/>
        <end position="175"/>
    </location>
</feature>
<evidence type="ECO:0000313" key="3">
    <source>
        <dbReference type="EMBL" id="MBP4138824.1"/>
    </source>
</evidence>
<dbReference type="Pfam" id="PF04264">
    <property type="entry name" value="YceI"/>
    <property type="match status" value="1"/>
</dbReference>
<dbReference type="SUPFAM" id="SSF101874">
    <property type="entry name" value="YceI-like"/>
    <property type="match status" value="1"/>
</dbReference>
<feature type="signal peptide" evidence="1">
    <location>
        <begin position="1"/>
        <end position="18"/>
    </location>
</feature>
<dbReference type="Gene3D" id="2.40.128.110">
    <property type="entry name" value="Lipid/polyisoprenoid-binding, YceI-like"/>
    <property type="match status" value="1"/>
</dbReference>
<dbReference type="AlphaFoldDB" id="A0A940XFL9"/>
<organism evidence="3 4">
    <name type="scientific">Flavobacterium geliluteum</name>
    <dbReference type="NCBI Taxonomy" id="2816120"/>
    <lineage>
        <taxon>Bacteria</taxon>
        <taxon>Pseudomonadati</taxon>
        <taxon>Bacteroidota</taxon>
        <taxon>Flavobacteriia</taxon>
        <taxon>Flavobacteriales</taxon>
        <taxon>Flavobacteriaceae</taxon>
        <taxon>Flavobacterium</taxon>
    </lineage>
</organism>
<evidence type="ECO:0000256" key="1">
    <source>
        <dbReference type="SAM" id="SignalP"/>
    </source>
</evidence>
<name>A0A940XFL9_9FLAO</name>
<dbReference type="PANTHER" id="PTHR34406:SF1">
    <property type="entry name" value="PROTEIN YCEI"/>
    <property type="match status" value="1"/>
</dbReference>
<dbReference type="EMBL" id="JAGFBV010000018">
    <property type="protein sequence ID" value="MBP4138824.1"/>
    <property type="molecule type" value="Genomic_DNA"/>
</dbReference>
<dbReference type="Proteomes" id="UP000675047">
    <property type="component" value="Unassembled WGS sequence"/>
</dbReference>
<sequence>MKKTTLIMLLFTAFSTLAQGKFKTSTAIVNFEASVPFFEEVKAVNKQGKIVLDPKTGSLTCVLVMRDFHFKMELMEEHFNENYIESHRYPKAVFKGKIVKFDLNDIDELDKEYKIAGKLYLHGKSKEIVVNAFLKKIGGGIQIVSNFQIMVDDFDIDIPYMIANKISKTVNTDIIGTLQGEGFHSNPVAVANK</sequence>
<dbReference type="InterPro" id="IPR036761">
    <property type="entry name" value="TTHA0802/YceI-like_sf"/>
</dbReference>
<evidence type="ECO:0000259" key="2">
    <source>
        <dbReference type="SMART" id="SM00867"/>
    </source>
</evidence>
<evidence type="ECO:0000313" key="4">
    <source>
        <dbReference type="Proteomes" id="UP000675047"/>
    </source>
</evidence>
<accession>A0A940XFL9</accession>
<gene>
    <name evidence="3" type="ORF">J3495_12100</name>
</gene>
<comment type="caution">
    <text evidence="3">The sequence shown here is derived from an EMBL/GenBank/DDBJ whole genome shotgun (WGS) entry which is preliminary data.</text>
</comment>
<keyword evidence="1" id="KW-0732">Signal</keyword>
<dbReference type="SMART" id="SM00867">
    <property type="entry name" value="YceI"/>
    <property type="match status" value="1"/>
</dbReference>
<keyword evidence="4" id="KW-1185">Reference proteome</keyword>
<dbReference type="PANTHER" id="PTHR34406">
    <property type="entry name" value="PROTEIN YCEI"/>
    <property type="match status" value="1"/>
</dbReference>
<proteinExistence type="predicted"/>
<protein>
    <submittedName>
        <fullName evidence="3">YceI family protein</fullName>
    </submittedName>
</protein>
<feature type="chain" id="PRO_5036806579" evidence="1">
    <location>
        <begin position="19"/>
        <end position="193"/>
    </location>
</feature>